<feature type="transmembrane region" description="Helical" evidence="1">
    <location>
        <begin position="120"/>
        <end position="140"/>
    </location>
</feature>
<sequence length="146" mass="16177">MLGGNIVDNIMDKLAQKLSAQEMIKANSQAEVESAISDATEIFTKKMDEATDSFTRKVEDALTKKMEESDSKTHDVGVQTYRNVQALINKQQEKTAEEFKELDSKLETLQYAVESKNSGLLPLIIVTLLVAGADLVINILRIFGIL</sequence>
<keyword evidence="1" id="KW-1133">Transmembrane helix</keyword>
<keyword evidence="1" id="KW-0812">Transmembrane</keyword>
<evidence type="ECO:0000313" key="3">
    <source>
        <dbReference type="Proteomes" id="UP000179284"/>
    </source>
</evidence>
<name>A0A1D9NZ40_9FIRM</name>
<reference evidence="3" key="1">
    <citation type="submission" date="2016-10" db="EMBL/GenBank/DDBJ databases">
        <title>The complete genome sequence of the rumen bacterium Butyrivibrio hungatei MB2003.</title>
        <authorList>
            <person name="Palevich N."/>
            <person name="Kelly W.J."/>
            <person name="Leahy S.C."/>
            <person name="Altermann E."/>
            <person name="Rakonjac J."/>
            <person name="Attwood G.T."/>
        </authorList>
    </citation>
    <scope>NUCLEOTIDE SEQUENCE [LARGE SCALE GENOMIC DNA]</scope>
    <source>
        <strain evidence="3">MB2003</strain>
    </source>
</reference>
<proteinExistence type="predicted"/>
<keyword evidence="3" id="KW-1185">Reference proteome</keyword>
<evidence type="ECO:0000313" key="2">
    <source>
        <dbReference type="EMBL" id="AOZ95580.1"/>
    </source>
</evidence>
<accession>A0A1D9NZ40</accession>
<gene>
    <name evidence="2" type="ORF">bhn_I0546</name>
</gene>
<dbReference type="Proteomes" id="UP000179284">
    <property type="component" value="Chromosome I"/>
</dbReference>
<dbReference type="KEGG" id="bhu:bhn_I0546"/>
<dbReference type="AlphaFoldDB" id="A0A1D9NZ40"/>
<keyword evidence="1" id="KW-0472">Membrane</keyword>
<protein>
    <submittedName>
        <fullName evidence="2">Uncharacterized protein</fullName>
    </submittedName>
</protein>
<evidence type="ECO:0000256" key="1">
    <source>
        <dbReference type="SAM" id="Phobius"/>
    </source>
</evidence>
<organism evidence="2 3">
    <name type="scientific">Butyrivibrio hungatei</name>
    <dbReference type="NCBI Taxonomy" id="185008"/>
    <lineage>
        <taxon>Bacteria</taxon>
        <taxon>Bacillati</taxon>
        <taxon>Bacillota</taxon>
        <taxon>Clostridia</taxon>
        <taxon>Lachnospirales</taxon>
        <taxon>Lachnospiraceae</taxon>
        <taxon>Butyrivibrio</taxon>
    </lineage>
</organism>
<dbReference type="EMBL" id="CP017831">
    <property type="protein sequence ID" value="AOZ95580.1"/>
    <property type="molecule type" value="Genomic_DNA"/>
</dbReference>